<name>A0ABP8GYK6_9BACT</name>
<keyword evidence="1" id="KW-1133">Transmembrane helix</keyword>
<dbReference type="EMBL" id="BAABGY010000007">
    <property type="protein sequence ID" value="GAA4331844.1"/>
    <property type="molecule type" value="Genomic_DNA"/>
</dbReference>
<feature type="transmembrane region" description="Helical" evidence="1">
    <location>
        <begin position="90"/>
        <end position="117"/>
    </location>
</feature>
<evidence type="ECO:0000313" key="2">
    <source>
        <dbReference type="EMBL" id="GAA4331844.1"/>
    </source>
</evidence>
<feature type="transmembrane region" description="Helical" evidence="1">
    <location>
        <begin position="175"/>
        <end position="199"/>
    </location>
</feature>
<evidence type="ECO:0008006" key="4">
    <source>
        <dbReference type="Google" id="ProtNLM"/>
    </source>
</evidence>
<proteinExistence type="predicted"/>
<feature type="transmembrane region" description="Helical" evidence="1">
    <location>
        <begin position="137"/>
        <end position="155"/>
    </location>
</feature>
<feature type="transmembrane region" description="Helical" evidence="1">
    <location>
        <begin position="51"/>
        <end position="70"/>
    </location>
</feature>
<organism evidence="2 3">
    <name type="scientific">Flaviaesturariibacter amylovorans</name>
    <dbReference type="NCBI Taxonomy" id="1084520"/>
    <lineage>
        <taxon>Bacteria</taxon>
        <taxon>Pseudomonadati</taxon>
        <taxon>Bacteroidota</taxon>
        <taxon>Chitinophagia</taxon>
        <taxon>Chitinophagales</taxon>
        <taxon>Chitinophagaceae</taxon>
        <taxon>Flaviaestuariibacter</taxon>
    </lineage>
</organism>
<feature type="transmembrane region" description="Helical" evidence="1">
    <location>
        <begin position="238"/>
        <end position="258"/>
    </location>
</feature>
<reference evidence="3" key="1">
    <citation type="journal article" date="2019" name="Int. J. Syst. Evol. Microbiol.">
        <title>The Global Catalogue of Microorganisms (GCM) 10K type strain sequencing project: providing services to taxonomists for standard genome sequencing and annotation.</title>
        <authorList>
            <consortium name="The Broad Institute Genomics Platform"/>
            <consortium name="The Broad Institute Genome Sequencing Center for Infectious Disease"/>
            <person name="Wu L."/>
            <person name="Ma J."/>
        </authorList>
    </citation>
    <scope>NUCLEOTIDE SEQUENCE [LARGE SCALE GENOMIC DNA]</scope>
    <source>
        <strain evidence="3">JCM 17919</strain>
    </source>
</reference>
<dbReference type="Proteomes" id="UP001501725">
    <property type="component" value="Unassembled WGS sequence"/>
</dbReference>
<comment type="caution">
    <text evidence="2">The sequence shown here is derived from an EMBL/GenBank/DDBJ whole genome shotgun (WGS) entry which is preliminary data.</text>
</comment>
<dbReference type="RefSeq" id="WP_345255970.1">
    <property type="nucleotide sequence ID" value="NZ_BAABGY010000007.1"/>
</dbReference>
<keyword evidence="1" id="KW-0472">Membrane</keyword>
<feature type="transmembrane region" description="Helical" evidence="1">
    <location>
        <begin position="20"/>
        <end position="39"/>
    </location>
</feature>
<keyword evidence="3" id="KW-1185">Reference proteome</keyword>
<accession>A0ABP8GYK6</accession>
<gene>
    <name evidence="2" type="ORF">GCM10023184_24040</name>
</gene>
<feature type="transmembrane region" description="Helical" evidence="1">
    <location>
        <begin position="211"/>
        <end position="232"/>
    </location>
</feature>
<evidence type="ECO:0000313" key="3">
    <source>
        <dbReference type="Proteomes" id="UP001501725"/>
    </source>
</evidence>
<feature type="transmembrane region" description="Helical" evidence="1">
    <location>
        <begin position="279"/>
        <end position="299"/>
    </location>
</feature>
<protein>
    <recommendedName>
        <fullName evidence="4">Lycopene cyclase domain-containing protein</fullName>
    </recommendedName>
</protein>
<sequence>MPDARPTQPWIGSAWTDTVFILLPPFLSLAVIALFPALFQNTADMPETGWVALVLLVDVAHVYSTLYRTYFDPEAWKQQGALLRGIPLGAYAAGVLVYSISGPLFWRLLAYIAVFHFVRQQYGFLRIYSRKESKTGWWARIDRWAIYGVTLYPLLWWHLQGPRHFNWFLDGDFVFVSATGIVPVLNTAYVLLLAVYLFAEGARTWRQRRLNVPRLALVSGTAASWYFGIVYFNGDMAFTITNVVSHGIPYMALVWLYGRKRYVRGGRGPQFLQYLFKRKGLLAFVGLLFVFAFVEEGLWDLAVWKEHPSVFGTGRWPQVELPKEALAFLVPLLALPQLTHYILDGFIWKIKEEEFRWKKDPEQTPEVRVLVQEKAPESTAAVD</sequence>
<keyword evidence="1" id="KW-0812">Transmembrane</keyword>
<evidence type="ECO:0000256" key="1">
    <source>
        <dbReference type="SAM" id="Phobius"/>
    </source>
</evidence>
<feature type="transmembrane region" description="Helical" evidence="1">
    <location>
        <begin position="325"/>
        <end position="348"/>
    </location>
</feature>